<feature type="transmembrane region" description="Helical" evidence="1">
    <location>
        <begin position="12"/>
        <end position="32"/>
    </location>
</feature>
<name>A0A543I8X5_9ACTN</name>
<sequence length="133" mass="14783">MPDSQRTVVRDPAVLALGHGLFNLAGGTWPLVSMRSFEWFFGPKRDRWLQRTAAALLASAGWSQLRAGTSPDGLEHARRIGLCTATTLLTIDVVYFARGQIKWTYLLDGVAEACWIAAWLQADAPKDRAKKRK</sequence>
<evidence type="ECO:0000313" key="2">
    <source>
        <dbReference type="EMBL" id="TQM67031.1"/>
    </source>
</evidence>
<keyword evidence="3" id="KW-1185">Reference proteome</keyword>
<reference evidence="2 3" key="1">
    <citation type="submission" date="2019-06" db="EMBL/GenBank/DDBJ databases">
        <title>Sequencing the genomes of 1000 actinobacteria strains.</title>
        <authorList>
            <person name="Klenk H.-P."/>
        </authorList>
    </citation>
    <scope>NUCLEOTIDE SEQUENCE [LARGE SCALE GENOMIC DNA]</scope>
    <source>
        <strain evidence="2 3">DSM 45043</strain>
    </source>
</reference>
<gene>
    <name evidence="2" type="ORF">FHX41_0628</name>
</gene>
<proteinExistence type="predicted"/>
<protein>
    <submittedName>
        <fullName evidence="2">Uncharacterized protein</fullName>
    </submittedName>
</protein>
<dbReference type="OrthoDB" id="799809at2"/>
<evidence type="ECO:0000313" key="3">
    <source>
        <dbReference type="Proteomes" id="UP000316706"/>
    </source>
</evidence>
<keyword evidence="1" id="KW-0472">Membrane</keyword>
<keyword evidence="1" id="KW-1133">Transmembrane helix</keyword>
<accession>A0A543I8X5</accession>
<evidence type="ECO:0000256" key="1">
    <source>
        <dbReference type="SAM" id="Phobius"/>
    </source>
</evidence>
<keyword evidence="1" id="KW-0812">Transmembrane</keyword>
<organism evidence="2 3">
    <name type="scientific">Actinomadura hallensis</name>
    <dbReference type="NCBI Taxonomy" id="337895"/>
    <lineage>
        <taxon>Bacteria</taxon>
        <taxon>Bacillati</taxon>
        <taxon>Actinomycetota</taxon>
        <taxon>Actinomycetes</taxon>
        <taxon>Streptosporangiales</taxon>
        <taxon>Thermomonosporaceae</taxon>
        <taxon>Actinomadura</taxon>
    </lineage>
</organism>
<dbReference type="AlphaFoldDB" id="A0A543I8X5"/>
<dbReference type="RefSeq" id="WP_141966092.1">
    <property type="nucleotide sequence ID" value="NZ_VFPO01000001.1"/>
</dbReference>
<comment type="caution">
    <text evidence="2">The sequence shown here is derived from an EMBL/GenBank/DDBJ whole genome shotgun (WGS) entry which is preliminary data.</text>
</comment>
<dbReference type="Proteomes" id="UP000316706">
    <property type="component" value="Unassembled WGS sequence"/>
</dbReference>
<dbReference type="EMBL" id="VFPO01000001">
    <property type="protein sequence ID" value="TQM67031.1"/>
    <property type="molecule type" value="Genomic_DNA"/>
</dbReference>